<keyword evidence="1" id="KW-0732">Signal</keyword>
<sequence>MKSIVQVTTLWLCFLLGSIALPVPPYNQHPEKGEKIASCFVIRVLTSYVSRSAATTGPIPNASKRSEQINWAHESTTRAEEVKKQGELSRRVSCRICPSGCEQHYDSDGNKISTTQWADMTRKNAKEAEKQGIEFKYPKLHPC</sequence>
<evidence type="ECO:0000256" key="1">
    <source>
        <dbReference type="SAM" id="SignalP"/>
    </source>
</evidence>
<dbReference type="Proteomes" id="UP000799772">
    <property type="component" value="Unassembled WGS sequence"/>
</dbReference>
<evidence type="ECO:0000313" key="2">
    <source>
        <dbReference type="EMBL" id="KAF2092988.1"/>
    </source>
</evidence>
<reference evidence="2" key="1">
    <citation type="journal article" date="2020" name="Stud. Mycol.">
        <title>101 Dothideomycetes genomes: a test case for predicting lifestyles and emergence of pathogens.</title>
        <authorList>
            <person name="Haridas S."/>
            <person name="Albert R."/>
            <person name="Binder M."/>
            <person name="Bloem J."/>
            <person name="Labutti K."/>
            <person name="Salamov A."/>
            <person name="Andreopoulos B."/>
            <person name="Baker S."/>
            <person name="Barry K."/>
            <person name="Bills G."/>
            <person name="Bluhm B."/>
            <person name="Cannon C."/>
            <person name="Castanera R."/>
            <person name="Culley D."/>
            <person name="Daum C."/>
            <person name="Ezra D."/>
            <person name="Gonzalez J."/>
            <person name="Henrissat B."/>
            <person name="Kuo A."/>
            <person name="Liang C."/>
            <person name="Lipzen A."/>
            <person name="Lutzoni F."/>
            <person name="Magnuson J."/>
            <person name="Mondo S."/>
            <person name="Nolan M."/>
            <person name="Ohm R."/>
            <person name="Pangilinan J."/>
            <person name="Park H.-J."/>
            <person name="Ramirez L."/>
            <person name="Alfaro M."/>
            <person name="Sun H."/>
            <person name="Tritt A."/>
            <person name="Yoshinaga Y."/>
            <person name="Zwiers L.-H."/>
            <person name="Turgeon B."/>
            <person name="Goodwin S."/>
            <person name="Spatafora J."/>
            <person name="Crous P."/>
            <person name="Grigoriev I."/>
        </authorList>
    </citation>
    <scope>NUCLEOTIDE SEQUENCE</scope>
    <source>
        <strain evidence="2">CBS 133067</strain>
    </source>
</reference>
<keyword evidence="3" id="KW-1185">Reference proteome</keyword>
<accession>A0A9P4I3U6</accession>
<name>A0A9P4I3U6_9PEZI</name>
<dbReference type="AlphaFoldDB" id="A0A9P4I3U6"/>
<dbReference type="EMBL" id="ML978140">
    <property type="protein sequence ID" value="KAF2092988.1"/>
    <property type="molecule type" value="Genomic_DNA"/>
</dbReference>
<protein>
    <submittedName>
        <fullName evidence="2">Uncharacterized protein</fullName>
    </submittedName>
</protein>
<feature type="signal peptide" evidence="1">
    <location>
        <begin position="1"/>
        <end position="20"/>
    </location>
</feature>
<gene>
    <name evidence="2" type="ORF">NA57DRAFT_61847</name>
</gene>
<feature type="chain" id="PRO_5040247267" evidence="1">
    <location>
        <begin position="21"/>
        <end position="143"/>
    </location>
</feature>
<organism evidence="2 3">
    <name type="scientific">Rhizodiscina lignyota</name>
    <dbReference type="NCBI Taxonomy" id="1504668"/>
    <lineage>
        <taxon>Eukaryota</taxon>
        <taxon>Fungi</taxon>
        <taxon>Dikarya</taxon>
        <taxon>Ascomycota</taxon>
        <taxon>Pezizomycotina</taxon>
        <taxon>Dothideomycetes</taxon>
        <taxon>Pleosporomycetidae</taxon>
        <taxon>Aulographales</taxon>
        <taxon>Rhizodiscinaceae</taxon>
        <taxon>Rhizodiscina</taxon>
    </lineage>
</organism>
<proteinExistence type="predicted"/>
<evidence type="ECO:0000313" key="3">
    <source>
        <dbReference type="Proteomes" id="UP000799772"/>
    </source>
</evidence>
<comment type="caution">
    <text evidence="2">The sequence shown here is derived from an EMBL/GenBank/DDBJ whole genome shotgun (WGS) entry which is preliminary data.</text>
</comment>